<sequence length="114" mass="12750">MKQMQLVFVRFSINFNKLQFTKKMFFCQYHFFPQEPHRAADPVRGRGAGRADLQLERQARALLERVPAAAQAVPAGPAADGAQELPRGHRAESGRTEGSRRGAAETGPSRHHRD</sequence>
<evidence type="ECO:0000313" key="2">
    <source>
        <dbReference type="EMBL" id="CAG6601035.1"/>
    </source>
</evidence>
<reference evidence="2" key="1">
    <citation type="submission" date="2021-05" db="EMBL/GenBank/DDBJ databases">
        <authorList>
            <person name="Alioto T."/>
            <person name="Alioto T."/>
            <person name="Gomez Garrido J."/>
        </authorList>
    </citation>
    <scope>NUCLEOTIDE SEQUENCE</scope>
</reference>
<dbReference type="EMBL" id="HBUE01346556">
    <property type="protein sequence ID" value="CAG6601035.1"/>
    <property type="molecule type" value="Transcribed_RNA"/>
</dbReference>
<name>A0A8D8L1X7_CULPI</name>
<proteinExistence type="predicted"/>
<accession>A0A8D8L1X7</accession>
<organism evidence="2">
    <name type="scientific">Culex pipiens</name>
    <name type="common">House mosquito</name>
    <dbReference type="NCBI Taxonomy" id="7175"/>
    <lineage>
        <taxon>Eukaryota</taxon>
        <taxon>Metazoa</taxon>
        <taxon>Ecdysozoa</taxon>
        <taxon>Arthropoda</taxon>
        <taxon>Hexapoda</taxon>
        <taxon>Insecta</taxon>
        <taxon>Pterygota</taxon>
        <taxon>Neoptera</taxon>
        <taxon>Endopterygota</taxon>
        <taxon>Diptera</taxon>
        <taxon>Nematocera</taxon>
        <taxon>Culicoidea</taxon>
        <taxon>Culicidae</taxon>
        <taxon>Culicinae</taxon>
        <taxon>Culicini</taxon>
        <taxon>Culex</taxon>
        <taxon>Culex</taxon>
    </lineage>
</organism>
<dbReference type="EMBL" id="HBUE01239562">
    <property type="protein sequence ID" value="CAG6548806.1"/>
    <property type="molecule type" value="Transcribed_RNA"/>
</dbReference>
<feature type="region of interest" description="Disordered" evidence="1">
    <location>
        <begin position="68"/>
        <end position="114"/>
    </location>
</feature>
<feature type="compositionally biased region" description="Basic and acidic residues" evidence="1">
    <location>
        <begin position="86"/>
        <end position="103"/>
    </location>
</feature>
<evidence type="ECO:0000256" key="1">
    <source>
        <dbReference type="SAM" id="MobiDB-lite"/>
    </source>
</evidence>
<feature type="compositionally biased region" description="Low complexity" evidence="1">
    <location>
        <begin position="68"/>
        <end position="83"/>
    </location>
</feature>
<dbReference type="AlphaFoldDB" id="A0A8D8L1X7"/>
<protein>
    <submittedName>
        <fullName evidence="2">(northern house mosquito) hypothetical protein</fullName>
    </submittedName>
</protein>